<feature type="compositionally biased region" description="Polar residues" evidence="2">
    <location>
        <begin position="1"/>
        <end position="12"/>
    </location>
</feature>
<keyword evidence="5" id="KW-1185">Reference proteome</keyword>
<feature type="region of interest" description="Disordered" evidence="2">
    <location>
        <begin position="308"/>
        <end position="336"/>
    </location>
</feature>
<dbReference type="InterPro" id="IPR054154">
    <property type="entry name" value="PEX14-like_M_plants"/>
</dbReference>
<feature type="compositionally biased region" description="Basic and acidic residues" evidence="2">
    <location>
        <begin position="308"/>
        <end position="318"/>
    </location>
</feature>
<dbReference type="GO" id="GO:1990429">
    <property type="term" value="C:peroxisomal importomer complex"/>
    <property type="evidence" value="ECO:0007669"/>
    <property type="project" value="TreeGrafter"/>
</dbReference>
<feature type="region of interest" description="Disordered" evidence="2">
    <location>
        <begin position="1"/>
        <end position="71"/>
    </location>
</feature>
<comment type="function">
    <text evidence="1">Component of the PEX13-PEX14 docking complex, a translocon channel that specifically mediates the import of peroxisomal cargo proteins bound to PEX5 receptor. The PEX13-PEX14 docking complex forms a large import pore which can be opened to a diameter of about 9 nm. Mechanistically, PEX5 receptor along with cargo proteins associates with the PEX14 subunit of the PEX13-PEX14 docking complex in the cytosol, leading to the insertion of the receptor into the organelle membrane with the concomitant translocation of the cargo into the peroxisome matrix.</text>
</comment>
<accession>A0A6A3CFN9</accession>
<comment type="similarity">
    <text evidence="1">Belongs to the peroxin-14 family.</text>
</comment>
<dbReference type="PANTHER" id="PTHR23058">
    <property type="entry name" value="PEROXISOMAL MEMBRANE PROTEIN PEX14"/>
    <property type="match status" value="1"/>
</dbReference>
<keyword evidence="1" id="KW-0472">Membrane</keyword>
<keyword evidence="1" id="KW-0653">Protein transport</keyword>
<dbReference type="InterPro" id="IPR025655">
    <property type="entry name" value="PEX14"/>
</dbReference>
<dbReference type="Proteomes" id="UP000436088">
    <property type="component" value="Unassembled WGS sequence"/>
</dbReference>
<keyword evidence="1" id="KW-0576">Peroxisome</keyword>
<dbReference type="Pfam" id="PF23020">
    <property type="entry name" value="PEX14-like_2nd"/>
    <property type="match status" value="2"/>
</dbReference>
<dbReference type="GO" id="GO:0016560">
    <property type="term" value="P:protein import into peroxisome matrix, docking"/>
    <property type="evidence" value="ECO:0007669"/>
    <property type="project" value="UniProtKB-UniRule"/>
</dbReference>
<feature type="compositionally biased region" description="Low complexity" evidence="2">
    <location>
        <begin position="278"/>
        <end position="287"/>
    </location>
</feature>
<protein>
    <recommendedName>
        <fullName evidence="1">Peroxisomal membrane protein PEX14</fullName>
    </recommendedName>
    <alternativeName>
        <fullName evidence="1">Peroxin-14</fullName>
    </alternativeName>
</protein>
<evidence type="ECO:0000259" key="3">
    <source>
        <dbReference type="Pfam" id="PF23020"/>
    </source>
</evidence>
<gene>
    <name evidence="4" type="ORF">F3Y22_tig00007204pilonHSYRG00009</name>
</gene>
<evidence type="ECO:0000256" key="1">
    <source>
        <dbReference type="RuleBase" id="RU367032"/>
    </source>
</evidence>
<reference evidence="4" key="1">
    <citation type="submission" date="2019-09" db="EMBL/GenBank/DDBJ databases">
        <title>Draft genome information of white flower Hibiscus syriacus.</title>
        <authorList>
            <person name="Kim Y.-M."/>
        </authorList>
    </citation>
    <scope>NUCLEOTIDE SEQUENCE [LARGE SCALE GENOMIC DNA]</scope>
    <source>
        <strain evidence="4">YM2019G1</strain>
    </source>
</reference>
<feature type="compositionally biased region" description="Low complexity" evidence="2">
    <location>
        <begin position="60"/>
        <end position="71"/>
    </location>
</feature>
<proteinExistence type="inferred from homology"/>
<comment type="caution">
    <text evidence="4">The sequence shown here is derived from an EMBL/GenBank/DDBJ whole genome shotgun (WGS) entry which is preliminary data.</text>
</comment>
<evidence type="ECO:0000313" key="4">
    <source>
        <dbReference type="EMBL" id="KAE8726188.1"/>
    </source>
</evidence>
<dbReference type="PANTHER" id="PTHR23058:SF0">
    <property type="entry name" value="PEROXISOMAL MEMBRANE PROTEIN PEX14"/>
    <property type="match status" value="1"/>
</dbReference>
<dbReference type="EMBL" id="VEPZ02000378">
    <property type="protein sequence ID" value="KAE8726188.1"/>
    <property type="molecule type" value="Genomic_DNA"/>
</dbReference>
<feature type="compositionally biased region" description="Polar residues" evidence="2">
    <location>
        <begin position="19"/>
        <end position="34"/>
    </location>
</feature>
<organism evidence="4 5">
    <name type="scientific">Hibiscus syriacus</name>
    <name type="common">Rose of Sharon</name>
    <dbReference type="NCBI Taxonomy" id="106335"/>
    <lineage>
        <taxon>Eukaryota</taxon>
        <taxon>Viridiplantae</taxon>
        <taxon>Streptophyta</taxon>
        <taxon>Embryophyta</taxon>
        <taxon>Tracheophyta</taxon>
        <taxon>Spermatophyta</taxon>
        <taxon>Magnoliopsida</taxon>
        <taxon>eudicotyledons</taxon>
        <taxon>Gunneridae</taxon>
        <taxon>Pentapetalae</taxon>
        <taxon>rosids</taxon>
        <taxon>malvids</taxon>
        <taxon>Malvales</taxon>
        <taxon>Malvaceae</taxon>
        <taxon>Malvoideae</taxon>
        <taxon>Hibiscus</taxon>
    </lineage>
</organism>
<sequence>MATTTQSPSPNSNDDKPQAVQQDISPDATKQSVPASVFVNSEPIREDQDPTPSSQPPSSNPDGQAKSSSIIQTQASIQAPQPMAAVPAGIASSGTVAQKQFQWYHAVSAVGLLAASGCGRALLFKVLISSTASLPRTKCIFYHFVFVIIPKLKLWIRKVVLEEENDHTNKIYAKPSLAEEATAAAKAAAAAAADIAKASQEMLNSKNEERSRFEEFMNLMDVQMQEMKPMSNSIRKLEGQAKVCGKENDMPPNRNQLLSNPRIAPRSKVLQSQTSAEGLNQNGQGNGLNYLVDDESLMPWWQRKNGRITEIENEDKAKAAGPYGVRTNEQPPIKRS</sequence>
<evidence type="ECO:0000313" key="5">
    <source>
        <dbReference type="Proteomes" id="UP000436088"/>
    </source>
</evidence>
<keyword evidence="1" id="KW-0813">Transport</keyword>
<feature type="domain" description="Peroxisomal membrane protein PEX14 central plants" evidence="3">
    <location>
        <begin position="147"/>
        <end position="238"/>
    </location>
</feature>
<feature type="region of interest" description="Disordered" evidence="2">
    <location>
        <begin position="244"/>
        <end position="287"/>
    </location>
</feature>
<evidence type="ECO:0000256" key="2">
    <source>
        <dbReference type="SAM" id="MobiDB-lite"/>
    </source>
</evidence>
<comment type="subcellular location">
    <subcellularLocation>
        <location evidence="1">Peroxisome membrane</location>
    </subcellularLocation>
</comment>
<feature type="domain" description="Peroxisomal membrane protein PEX14 central plants" evidence="3">
    <location>
        <begin position="100"/>
        <end position="128"/>
    </location>
</feature>
<name>A0A6A3CFN9_HIBSY</name>
<dbReference type="GO" id="GO:0005102">
    <property type="term" value="F:signaling receptor binding"/>
    <property type="evidence" value="ECO:0007669"/>
    <property type="project" value="TreeGrafter"/>
</dbReference>
<dbReference type="AlphaFoldDB" id="A0A6A3CFN9"/>
<dbReference type="GO" id="GO:0005778">
    <property type="term" value="C:peroxisomal membrane"/>
    <property type="evidence" value="ECO:0007669"/>
    <property type="project" value="UniProtKB-SubCell"/>
</dbReference>